<comment type="cofactor">
    <cofactor evidence="2">
        <name>Mn(2+)</name>
        <dbReference type="ChEBI" id="CHEBI:29035"/>
    </cofactor>
</comment>
<evidence type="ECO:0000256" key="9">
    <source>
        <dbReference type="ARBA" id="ARBA00022837"/>
    </source>
</evidence>
<accession>A0A9D1NLY5</accession>
<evidence type="ECO:0000313" key="23">
    <source>
        <dbReference type="Proteomes" id="UP000886845"/>
    </source>
</evidence>
<evidence type="ECO:0000256" key="14">
    <source>
        <dbReference type="PIRSR" id="PIRSR605478-1"/>
    </source>
</evidence>
<feature type="binding site" evidence="15">
    <location>
        <position position="473"/>
    </location>
    <ligand>
        <name>substrate</name>
    </ligand>
</feature>
<evidence type="ECO:0000256" key="1">
    <source>
        <dbReference type="ARBA" id="ARBA00001913"/>
    </source>
</evidence>
<protein>
    <recommendedName>
        <fullName evidence="6 13">Transketolase</fullName>
        <ecNumber evidence="6 13">2.2.1.1</ecNumber>
    </recommendedName>
</protein>
<evidence type="ECO:0000256" key="11">
    <source>
        <dbReference type="ARBA" id="ARBA00023052"/>
    </source>
</evidence>
<feature type="active site" description="Proton donor" evidence="14">
    <location>
        <position position="411"/>
    </location>
</feature>
<keyword evidence="7 19" id="KW-0808">Transferase</keyword>
<feature type="binding site" evidence="16">
    <location>
        <position position="161"/>
    </location>
    <ligand>
        <name>thiamine diphosphate</name>
        <dbReference type="ChEBI" id="CHEBI:58937"/>
    </ligand>
</feature>
<dbReference type="InterPro" id="IPR009014">
    <property type="entry name" value="Transketo_C/PFOR_II"/>
</dbReference>
<evidence type="ECO:0000256" key="8">
    <source>
        <dbReference type="ARBA" id="ARBA00022723"/>
    </source>
</evidence>
<dbReference type="InterPro" id="IPR029061">
    <property type="entry name" value="THDP-binding"/>
</dbReference>
<dbReference type="Pfam" id="PF22613">
    <property type="entry name" value="Transketolase_C_1"/>
    <property type="match status" value="1"/>
</dbReference>
<dbReference type="InterPro" id="IPR049557">
    <property type="entry name" value="Transketolase_CS"/>
</dbReference>
<dbReference type="PANTHER" id="PTHR43522">
    <property type="entry name" value="TRANSKETOLASE"/>
    <property type="match status" value="1"/>
</dbReference>
<dbReference type="InterPro" id="IPR005478">
    <property type="entry name" value="Transketolase_bac-like"/>
</dbReference>
<comment type="function">
    <text evidence="19">Catalyzes the transfer of a two-carbon ketol group from a ketose donor to an aldose acceptor, via a covalent intermediate with the cofactor thiamine pyrophosphate.</text>
</comment>
<comment type="catalytic activity">
    <reaction evidence="12 19">
        <text>D-sedoheptulose 7-phosphate + D-glyceraldehyde 3-phosphate = aldehydo-D-ribose 5-phosphate + D-xylulose 5-phosphate</text>
        <dbReference type="Rhea" id="RHEA:10508"/>
        <dbReference type="ChEBI" id="CHEBI:57483"/>
        <dbReference type="ChEBI" id="CHEBI:57737"/>
        <dbReference type="ChEBI" id="CHEBI:58273"/>
        <dbReference type="ChEBI" id="CHEBI:59776"/>
        <dbReference type="EC" id="2.2.1.1"/>
    </reaction>
</comment>
<feature type="site" description="Important for catalytic activity" evidence="18">
    <location>
        <position position="265"/>
    </location>
</feature>
<keyword evidence="9 19" id="KW-0106">Calcium</keyword>
<dbReference type="InterPro" id="IPR005474">
    <property type="entry name" value="Transketolase_N"/>
</dbReference>
<feature type="binding site" evidence="16">
    <location>
        <position position="190"/>
    </location>
    <ligand>
        <name>thiamine diphosphate</name>
        <dbReference type="ChEBI" id="CHEBI:58937"/>
    </ligand>
</feature>
<dbReference type="GO" id="GO:0005829">
    <property type="term" value="C:cytosol"/>
    <property type="evidence" value="ECO:0007669"/>
    <property type="project" value="TreeGrafter"/>
</dbReference>
<comment type="subunit">
    <text evidence="5 19">Homodimer.</text>
</comment>
<comment type="cofactor">
    <cofactor evidence="1">
        <name>Ca(2+)</name>
        <dbReference type="ChEBI" id="CHEBI:29108"/>
    </cofactor>
</comment>
<dbReference type="CDD" id="cd07033">
    <property type="entry name" value="TPP_PYR_DXS_TK_like"/>
    <property type="match status" value="1"/>
</dbReference>
<dbReference type="Gene3D" id="3.40.50.970">
    <property type="match status" value="2"/>
</dbReference>
<dbReference type="InterPro" id="IPR020826">
    <property type="entry name" value="Transketolase_BS"/>
</dbReference>
<feature type="binding site" evidence="17">
    <location>
        <position position="190"/>
    </location>
    <ligand>
        <name>Mg(2+)</name>
        <dbReference type="ChEBI" id="CHEBI:18420"/>
    </ligand>
</feature>
<feature type="binding site" evidence="15">
    <location>
        <position position="384"/>
    </location>
    <ligand>
        <name>substrate</name>
    </ligand>
</feature>
<evidence type="ECO:0000256" key="6">
    <source>
        <dbReference type="ARBA" id="ARBA00013152"/>
    </source>
</evidence>
<dbReference type="SUPFAM" id="SSF52922">
    <property type="entry name" value="TK C-terminal domain-like"/>
    <property type="match status" value="1"/>
</dbReference>
<name>A0A9D1NLY5_9BACT</name>
<dbReference type="Pfam" id="PF00456">
    <property type="entry name" value="Transketolase_N"/>
    <property type="match status" value="1"/>
</dbReference>
<comment type="cofactor">
    <cofactor evidence="16">
        <name>thiamine diphosphate</name>
        <dbReference type="ChEBI" id="CHEBI:58937"/>
    </cofactor>
    <text evidence="16">Binds 1 thiamine pyrophosphate per subunit. During the reaction, the substrate forms a covalent intermediate with the cofactor.</text>
</comment>
<feature type="domain" description="Transketolase-like pyrimidine-binding" evidence="21">
    <location>
        <begin position="354"/>
        <end position="525"/>
    </location>
</feature>
<organism evidence="22 23">
    <name type="scientific">Candidatus Spyradenecus faecavium</name>
    <dbReference type="NCBI Taxonomy" id="2840947"/>
    <lineage>
        <taxon>Bacteria</taxon>
        <taxon>Pseudomonadati</taxon>
        <taxon>Lentisphaerota</taxon>
        <taxon>Lentisphaeria</taxon>
        <taxon>Lentisphaerales</taxon>
        <taxon>Lentisphaeraceae</taxon>
        <taxon>Lentisphaeraceae incertae sedis</taxon>
        <taxon>Candidatus Spyradenecus</taxon>
    </lineage>
</organism>
<keyword evidence="10 17" id="KW-0460">Magnesium</keyword>
<gene>
    <name evidence="22" type="primary">tkt</name>
    <name evidence="22" type="ORF">IAC79_01620</name>
</gene>
<evidence type="ECO:0000256" key="20">
    <source>
        <dbReference type="SAM" id="MobiDB-lite"/>
    </source>
</evidence>
<evidence type="ECO:0000256" key="15">
    <source>
        <dbReference type="PIRSR" id="PIRSR605478-2"/>
    </source>
</evidence>
<dbReference type="InterPro" id="IPR055152">
    <property type="entry name" value="Transketolase-like_C_2"/>
</dbReference>
<dbReference type="PANTHER" id="PTHR43522:SF2">
    <property type="entry name" value="TRANSKETOLASE 1-RELATED"/>
    <property type="match status" value="1"/>
</dbReference>
<evidence type="ECO:0000256" key="16">
    <source>
        <dbReference type="PIRSR" id="PIRSR605478-3"/>
    </source>
</evidence>
<dbReference type="NCBIfam" id="TIGR00232">
    <property type="entry name" value="tktlase_bact"/>
    <property type="match status" value="1"/>
</dbReference>
<comment type="cofactor">
    <cofactor evidence="19">
        <name>Mg(2+)</name>
        <dbReference type="ChEBI" id="CHEBI:18420"/>
    </cofactor>
    <cofactor evidence="19">
        <name>Ca(2+)</name>
        <dbReference type="ChEBI" id="CHEBI:29108"/>
    </cofactor>
    <cofactor evidence="19">
        <name>Mn(2+)</name>
        <dbReference type="ChEBI" id="CHEBI:29035"/>
    </cofactor>
    <cofactor evidence="19">
        <name>Co(2+)</name>
        <dbReference type="ChEBI" id="CHEBI:48828"/>
    </cofactor>
    <text evidence="19">Binds 1 Mg(2+) ion per subunit. Can also utilize other divalent metal cations, such as Ca(2+), Mn(2+) and Co(2+).</text>
</comment>
<evidence type="ECO:0000256" key="18">
    <source>
        <dbReference type="PIRSR" id="PIRSR605478-5"/>
    </source>
</evidence>
<feature type="binding site" evidence="17">
    <location>
        <position position="192"/>
    </location>
    <ligand>
        <name>Mg(2+)</name>
        <dbReference type="ChEBI" id="CHEBI:18420"/>
    </ligand>
</feature>
<dbReference type="Proteomes" id="UP000886845">
    <property type="component" value="Unassembled WGS sequence"/>
</dbReference>
<comment type="similarity">
    <text evidence="4 19">Belongs to the transketolase family.</text>
</comment>
<dbReference type="Gene3D" id="3.40.50.920">
    <property type="match status" value="1"/>
</dbReference>
<feature type="binding site" evidence="15">
    <location>
        <position position="461"/>
    </location>
    <ligand>
        <name>substrate</name>
    </ligand>
</feature>
<reference evidence="22" key="2">
    <citation type="journal article" date="2021" name="PeerJ">
        <title>Extensive microbial diversity within the chicken gut microbiome revealed by metagenomics and culture.</title>
        <authorList>
            <person name="Gilroy R."/>
            <person name="Ravi A."/>
            <person name="Getino M."/>
            <person name="Pursley I."/>
            <person name="Horton D.L."/>
            <person name="Alikhan N.F."/>
            <person name="Baker D."/>
            <person name="Gharbi K."/>
            <person name="Hall N."/>
            <person name="Watson M."/>
            <person name="Adriaenssens E.M."/>
            <person name="Foster-Nyarko E."/>
            <person name="Jarju S."/>
            <person name="Secka A."/>
            <person name="Antonio M."/>
            <person name="Oren A."/>
            <person name="Chaudhuri R.R."/>
            <person name="La Ragione R."/>
            <person name="Hildebrand F."/>
            <person name="Pallen M.J."/>
        </authorList>
    </citation>
    <scope>NUCLEOTIDE SEQUENCE</scope>
    <source>
        <strain evidence="22">35461</strain>
    </source>
</reference>
<feature type="binding site" evidence="15">
    <location>
        <position position="31"/>
    </location>
    <ligand>
        <name>substrate</name>
    </ligand>
</feature>
<feature type="site" description="Important for catalytic activity" evidence="18">
    <location>
        <position position="31"/>
    </location>
</feature>
<dbReference type="SMART" id="SM00861">
    <property type="entry name" value="Transket_pyr"/>
    <property type="match status" value="1"/>
</dbReference>
<evidence type="ECO:0000256" key="5">
    <source>
        <dbReference type="ARBA" id="ARBA00011738"/>
    </source>
</evidence>
<feature type="binding site" evidence="16">
    <location>
        <position position="437"/>
    </location>
    <ligand>
        <name>thiamine diphosphate</name>
        <dbReference type="ChEBI" id="CHEBI:58937"/>
    </ligand>
</feature>
<dbReference type="GO" id="GO:0004802">
    <property type="term" value="F:transketolase activity"/>
    <property type="evidence" value="ECO:0007669"/>
    <property type="project" value="UniProtKB-UniRule"/>
</dbReference>
<evidence type="ECO:0000259" key="21">
    <source>
        <dbReference type="SMART" id="SM00861"/>
    </source>
</evidence>
<feature type="binding site" evidence="15">
    <location>
        <position position="357"/>
    </location>
    <ligand>
        <name>substrate</name>
    </ligand>
</feature>
<dbReference type="FunFam" id="3.40.50.970:FF:000045">
    <property type="entry name" value="Transketolase"/>
    <property type="match status" value="1"/>
</dbReference>
<feature type="binding site" evidence="15">
    <location>
        <position position="520"/>
    </location>
    <ligand>
        <name>substrate</name>
    </ligand>
</feature>
<evidence type="ECO:0000256" key="3">
    <source>
        <dbReference type="ARBA" id="ARBA00001941"/>
    </source>
</evidence>
<dbReference type="PROSITE" id="PS00802">
    <property type="entry name" value="TRANSKETOLASE_2"/>
    <property type="match status" value="1"/>
</dbReference>
<evidence type="ECO:0000256" key="2">
    <source>
        <dbReference type="ARBA" id="ARBA00001936"/>
    </source>
</evidence>
<dbReference type="GO" id="GO:0046872">
    <property type="term" value="F:metal ion binding"/>
    <property type="evidence" value="ECO:0007669"/>
    <property type="project" value="UniProtKB-KW"/>
</dbReference>
<feature type="region of interest" description="Disordered" evidence="20">
    <location>
        <begin position="100"/>
        <end position="121"/>
    </location>
</feature>
<dbReference type="PROSITE" id="PS00801">
    <property type="entry name" value="TRANSKETOLASE_1"/>
    <property type="match status" value="1"/>
</dbReference>
<evidence type="ECO:0000313" key="22">
    <source>
        <dbReference type="EMBL" id="HIV08798.1"/>
    </source>
</evidence>
<dbReference type="SUPFAM" id="SSF52518">
    <property type="entry name" value="Thiamin diphosphate-binding fold (THDP-binding)"/>
    <property type="match status" value="2"/>
</dbReference>
<feature type="binding site" evidence="15">
    <location>
        <position position="469"/>
    </location>
    <ligand>
        <name>substrate</name>
    </ligand>
</feature>
<dbReference type="EC" id="2.2.1.1" evidence="6 13"/>
<feature type="binding site" evidence="17">
    <location>
        <position position="160"/>
    </location>
    <ligand>
        <name>Mg(2+)</name>
        <dbReference type="ChEBI" id="CHEBI:18420"/>
    </ligand>
</feature>
<dbReference type="EMBL" id="DVOR01000054">
    <property type="protein sequence ID" value="HIV08798.1"/>
    <property type="molecule type" value="Genomic_DNA"/>
</dbReference>
<dbReference type="FunFam" id="3.40.50.970:FF:000004">
    <property type="entry name" value="Transketolase"/>
    <property type="match status" value="1"/>
</dbReference>
<feature type="binding site" evidence="16">
    <location>
        <position position="71"/>
    </location>
    <ligand>
        <name>thiamine diphosphate</name>
        <dbReference type="ChEBI" id="CHEBI:58937"/>
    </ligand>
</feature>
<reference evidence="22" key="1">
    <citation type="submission" date="2020-10" db="EMBL/GenBank/DDBJ databases">
        <authorList>
            <person name="Gilroy R."/>
        </authorList>
    </citation>
    <scope>NUCLEOTIDE SEQUENCE</scope>
    <source>
        <strain evidence="22">35461</strain>
    </source>
</reference>
<comment type="cofactor">
    <cofactor evidence="17">
        <name>Mg(2+)</name>
        <dbReference type="ChEBI" id="CHEBI:18420"/>
    </cofactor>
    <text evidence="17">Binds 1 Mg(2+) ion per subunit. Can also utilize other divalent metal cations, such as Ca(2+), Mn(2+) and Co(2+).</text>
</comment>
<comment type="cofactor">
    <cofactor evidence="3">
        <name>Co(2+)</name>
        <dbReference type="ChEBI" id="CHEBI:48828"/>
    </cofactor>
</comment>
<evidence type="ECO:0000256" key="4">
    <source>
        <dbReference type="ARBA" id="ARBA00007131"/>
    </source>
</evidence>
<evidence type="ECO:0000256" key="17">
    <source>
        <dbReference type="PIRSR" id="PIRSR605478-4"/>
    </source>
</evidence>
<evidence type="ECO:0000256" key="19">
    <source>
        <dbReference type="RuleBase" id="RU004996"/>
    </source>
</evidence>
<dbReference type="CDD" id="cd02012">
    <property type="entry name" value="TPP_TK"/>
    <property type="match status" value="1"/>
</dbReference>
<comment type="caution">
    <text evidence="22">The sequence shown here is derived from an EMBL/GenBank/DDBJ whole genome shotgun (WGS) entry which is preliminary data.</text>
</comment>
<dbReference type="AlphaFoldDB" id="A0A9D1NLY5"/>
<feature type="binding site" evidence="15">
    <location>
        <position position="265"/>
    </location>
    <ligand>
        <name>substrate</name>
    </ligand>
</feature>
<keyword evidence="11 16" id="KW-0786">Thiamine pyrophosphate</keyword>
<dbReference type="InterPro" id="IPR005475">
    <property type="entry name" value="Transketolase-like_Pyr-bd"/>
</dbReference>
<dbReference type="Pfam" id="PF02779">
    <property type="entry name" value="Transket_pyr"/>
    <property type="match status" value="1"/>
</dbReference>
<evidence type="ECO:0000256" key="10">
    <source>
        <dbReference type="ARBA" id="ARBA00022842"/>
    </source>
</evidence>
<feature type="binding site" evidence="16">
    <location>
        <begin position="119"/>
        <end position="121"/>
    </location>
    <ligand>
        <name>thiamine diphosphate</name>
        <dbReference type="ChEBI" id="CHEBI:58937"/>
    </ligand>
</feature>
<dbReference type="InterPro" id="IPR033247">
    <property type="entry name" value="Transketolase_fam"/>
</dbReference>
<evidence type="ECO:0000256" key="7">
    <source>
        <dbReference type="ARBA" id="ARBA00022679"/>
    </source>
</evidence>
<dbReference type="GO" id="GO:0006098">
    <property type="term" value="P:pentose-phosphate shunt"/>
    <property type="evidence" value="ECO:0007669"/>
    <property type="project" value="TreeGrafter"/>
</dbReference>
<evidence type="ECO:0000256" key="12">
    <source>
        <dbReference type="ARBA" id="ARBA00049473"/>
    </source>
</evidence>
<sequence length="664" mass="70680">MSKLDSKALRLAADTLRCLAMDEVQAANSGHPGVAMGLADVMAALWLGHLKVCGTATDWADRDRFVLSGGHASSLLYATLHLAGFDVSLDDLRNFRQLGARTPGHPERGMTPGVETTTGPLGQGVAAGVGMALAERMLAARFNAEGRTLVDHRTWVTCGDGDLEEGISHEACSLAGALGLGKLILLYDSNGITIEGATDIALADDTKRRFESYGWRVLSCDGHDFEDIEKALRKAEKPSEKPTLVICRTVIGKGSPHKAGTASCHGAPLGADEVRLAKQGLGFDPDQAFVVPEGVRELFAKRAAKMRRQWKKWEREAKAAFAADPALQAAWEAHRDQPVPALDGLLPAWGDKPISTRAASGKVLNAIAPAVPWLVGGSADLAPSNMTYLNGLGDVAKGAFAGRNFHFGIRELGMGGILNGLANHGGLRPYGGTFFVFSDYVRPTLRVAALMGAPVIYVLTHDSFHVGEDGPTHEPIEQLPALRAMPEVCDLRPADATETAVAWQVALARRDGPTCLMLSRQNLPVLDRTALAPAEGLAKGAYVLWQRDPAATPDAILIASGSEVSLALQVAQADARNIRVVSMPSWFLFAKQDRAYRDEVLPPAVTKRVAVEAASPFGWERFVGPEGRVLGMEGWGASGPAGKLAEHFGFTPARLAALLNDCLA</sequence>
<evidence type="ECO:0000256" key="13">
    <source>
        <dbReference type="NCBIfam" id="TIGR00232"/>
    </source>
</evidence>
<feature type="binding site" evidence="16">
    <location>
        <position position="265"/>
    </location>
    <ligand>
        <name>thiamine diphosphate</name>
        <dbReference type="ChEBI" id="CHEBI:58937"/>
    </ligand>
</feature>
<proteinExistence type="inferred from homology"/>
<keyword evidence="8 17" id="KW-0479">Metal-binding</keyword>